<reference evidence="2" key="1">
    <citation type="submission" date="2023-06" db="EMBL/GenBank/DDBJ databases">
        <title>lsaBGC provides a comprehensive framework for evolutionary analysis of biosynthetic gene clusters within focal taxa.</title>
        <authorList>
            <person name="Salamzade R."/>
            <person name="Sandstrom S."/>
            <person name="Kalan L.R."/>
        </authorList>
    </citation>
    <scope>NUCLEOTIDE SEQUENCE</scope>
    <source>
        <strain evidence="2">P3-SID899</strain>
    </source>
</reference>
<organism evidence="2 3">
    <name type="scientific">Micrococcus luteus</name>
    <name type="common">Micrococcus lysodeikticus</name>
    <dbReference type="NCBI Taxonomy" id="1270"/>
    <lineage>
        <taxon>Bacteria</taxon>
        <taxon>Bacillati</taxon>
        <taxon>Actinomycetota</taxon>
        <taxon>Actinomycetes</taxon>
        <taxon>Micrococcales</taxon>
        <taxon>Micrococcaceae</taxon>
        <taxon>Micrococcus</taxon>
    </lineage>
</organism>
<feature type="transmembrane region" description="Helical" evidence="1">
    <location>
        <begin position="74"/>
        <end position="102"/>
    </location>
</feature>
<name>A0AAP3EWM2_MICLU</name>
<proteinExistence type="predicted"/>
<accession>A0AAP3EWM2</accession>
<sequence length="111" mass="12368">MTLLFYAAFVFSAAVWQVVLNCTRPHCAGRWRVAALSLQVAVILFSAFKLFSRGGTESPRDLGAGAAWGIMDEAVLLLFLGLLGILGFFFMDFVSETIAWYARRRRATNKQ</sequence>
<keyword evidence="1" id="KW-0472">Membrane</keyword>
<comment type="caution">
    <text evidence="2">The sequence shown here is derived from an EMBL/GenBank/DDBJ whole genome shotgun (WGS) entry which is preliminary data.</text>
</comment>
<dbReference type="EMBL" id="JALXKZ020000006">
    <property type="protein sequence ID" value="MCV7628627.1"/>
    <property type="molecule type" value="Genomic_DNA"/>
</dbReference>
<feature type="transmembrane region" description="Helical" evidence="1">
    <location>
        <begin position="6"/>
        <end position="23"/>
    </location>
</feature>
<evidence type="ECO:0000256" key="1">
    <source>
        <dbReference type="SAM" id="Phobius"/>
    </source>
</evidence>
<dbReference type="Proteomes" id="UP001205867">
    <property type="component" value="Unassembled WGS sequence"/>
</dbReference>
<feature type="transmembrane region" description="Helical" evidence="1">
    <location>
        <begin position="35"/>
        <end position="54"/>
    </location>
</feature>
<keyword evidence="1" id="KW-1133">Transmembrane helix</keyword>
<evidence type="ECO:0000313" key="3">
    <source>
        <dbReference type="Proteomes" id="UP001205867"/>
    </source>
</evidence>
<dbReference type="AlphaFoldDB" id="A0AAP3EWM2"/>
<gene>
    <name evidence="2" type="ORF">M3A82_004625</name>
</gene>
<protein>
    <submittedName>
        <fullName evidence="2">Uncharacterized protein</fullName>
    </submittedName>
</protein>
<evidence type="ECO:0000313" key="2">
    <source>
        <dbReference type="EMBL" id="MCV7628627.1"/>
    </source>
</evidence>
<keyword evidence="1" id="KW-0812">Transmembrane</keyword>